<name>A0AC34FKW9_9BILA</name>
<dbReference type="Proteomes" id="UP000887579">
    <property type="component" value="Unplaced"/>
</dbReference>
<evidence type="ECO:0000313" key="2">
    <source>
        <dbReference type="WBParaSite" id="ES5_v2.g17862.t1"/>
    </source>
</evidence>
<organism evidence="1 2">
    <name type="scientific">Panagrolaimus sp. ES5</name>
    <dbReference type="NCBI Taxonomy" id="591445"/>
    <lineage>
        <taxon>Eukaryota</taxon>
        <taxon>Metazoa</taxon>
        <taxon>Ecdysozoa</taxon>
        <taxon>Nematoda</taxon>
        <taxon>Chromadorea</taxon>
        <taxon>Rhabditida</taxon>
        <taxon>Tylenchina</taxon>
        <taxon>Panagrolaimomorpha</taxon>
        <taxon>Panagrolaimoidea</taxon>
        <taxon>Panagrolaimidae</taxon>
        <taxon>Panagrolaimus</taxon>
    </lineage>
</organism>
<sequence>MSEGSFTNAIIDFLAKTNSPEGPQAPPTEQPSHEHPQRPPPPTLAVEPQPEHAAEPKPPSPQPSISNKKPKKQHENLIRIVYKDNEVMVAADNAIPSTIANHFGLKLKEIKFTRGENVFNVDSEEDEFVPNLVVGKKYTILKKKIPKPLPPIPAPRPTPKPGNEDCTIVVNGQKHPISSGAVRKTTIIDKFDLGPKQQDIWLIEEHNGKIQQNSNQYVLNPGTTYYARLSEQQPLKKEIKEVVADSNQKFSMAFAFMPPFMATIVRVFYALSFIGDSITFPAASSEKSDDKKQKLHCSEKLSTAAYQIAYRYNNILDVIQKFSKKRSSYKNLLLNFMPNNFPANQIQDENEDFEDDYKTKQFFDVVNDIVKLLEQAHAELEGLLEMVINKMKVDHPTIESVKIALKIETNQEMRIFEQLKKHTKDSTNIKESCNEICEEDLKILPKRGDLYSVSMNRNILSHVFELFEKVKSEIEEKNVLEDIVNLLDFCAKISHCNLLQWIFTRNLWKHVEEEFRSPDTVKTTKSYENKRIVATKICYVLNVWNAVYRGEPLTTDLNKGSENVQECWKKLKEEITNAQYALEICYDEQNSGNF</sequence>
<proteinExistence type="predicted"/>
<accession>A0AC34FKW9</accession>
<reference evidence="2" key="1">
    <citation type="submission" date="2022-11" db="UniProtKB">
        <authorList>
            <consortium name="WormBaseParasite"/>
        </authorList>
    </citation>
    <scope>IDENTIFICATION</scope>
</reference>
<evidence type="ECO:0000313" key="1">
    <source>
        <dbReference type="Proteomes" id="UP000887579"/>
    </source>
</evidence>
<dbReference type="WBParaSite" id="ES5_v2.g17862.t1">
    <property type="protein sequence ID" value="ES5_v2.g17862.t1"/>
    <property type="gene ID" value="ES5_v2.g17862"/>
</dbReference>
<protein>
    <submittedName>
        <fullName evidence="2">Uncharacterized protein</fullName>
    </submittedName>
</protein>